<keyword evidence="1" id="KW-0472">Membrane</keyword>
<evidence type="ECO:0000256" key="1">
    <source>
        <dbReference type="SAM" id="Phobius"/>
    </source>
</evidence>
<reference evidence="2" key="1">
    <citation type="submission" date="2018-05" db="EMBL/GenBank/DDBJ databases">
        <authorList>
            <person name="Lanie J.A."/>
            <person name="Ng W.-L."/>
            <person name="Kazmierczak K.M."/>
            <person name="Andrzejewski T.M."/>
            <person name="Davidsen T.M."/>
            <person name="Wayne K.J."/>
            <person name="Tettelin H."/>
            <person name="Glass J.I."/>
            <person name="Rusch D."/>
            <person name="Podicherti R."/>
            <person name="Tsui H.-C.T."/>
            <person name="Winkler M.E."/>
        </authorList>
    </citation>
    <scope>NUCLEOTIDE SEQUENCE</scope>
</reference>
<accession>A0A382TZ34</accession>
<organism evidence="2">
    <name type="scientific">marine metagenome</name>
    <dbReference type="NCBI Taxonomy" id="408172"/>
    <lineage>
        <taxon>unclassified sequences</taxon>
        <taxon>metagenomes</taxon>
        <taxon>ecological metagenomes</taxon>
    </lineage>
</organism>
<sequence length="36" mass="4267">MINIIFQQVLSLLFVTIYYQLSLLKLNPSGKQVMFY</sequence>
<dbReference type="AlphaFoldDB" id="A0A382TZ34"/>
<evidence type="ECO:0000313" key="2">
    <source>
        <dbReference type="EMBL" id="SVD27314.1"/>
    </source>
</evidence>
<keyword evidence="1" id="KW-0812">Transmembrane</keyword>
<name>A0A382TZ34_9ZZZZ</name>
<keyword evidence="1" id="KW-1133">Transmembrane helix</keyword>
<proteinExistence type="predicted"/>
<feature type="transmembrane region" description="Helical" evidence="1">
    <location>
        <begin position="6"/>
        <end position="24"/>
    </location>
</feature>
<dbReference type="EMBL" id="UINC01140267">
    <property type="protein sequence ID" value="SVD27314.1"/>
    <property type="molecule type" value="Genomic_DNA"/>
</dbReference>
<gene>
    <name evidence="2" type="ORF">METZ01_LOCUS380168</name>
</gene>
<protein>
    <submittedName>
        <fullName evidence="2">Uncharacterized protein</fullName>
    </submittedName>
</protein>